<keyword evidence="3" id="KW-0032">Aminotransferase</keyword>
<keyword evidence="5" id="KW-0663">Pyridoxal phosphate</keyword>
<evidence type="ECO:0000256" key="2">
    <source>
        <dbReference type="ARBA" id="ARBA00007441"/>
    </source>
</evidence>
<evidence type="ECO:0000256" key="4">
    <source>
        <dbReference type="ARBA" id="ARBA00022679"/>
    </source>
</evidence>
<dbReference type="GO" id="GO:0030170">
    <property type="term" value="F:pyridoxal phosphate binding"/>
    <property type="evidence" value="ECO:0007669"/>
    <property type="project" value="InterPro"/>
</dbReference>
<dbReference type="Gene3D" id="3.40.640.10">
    <property type="entry name" value="Type I PLP-dependent aspartate aminotransferase-like (Major domain)"/>
    <property type="match status" value="1"/>
</dbReference>
<feature type="domain" description="Aminotransferase class I/classII large" evidence="6">
    <location>
        <begin position="35"/>
        <end position="403"/>
    </location>
</feature>
<comment type="similarity">
    <text evidence="2">Belongs to the class-I pyridoxal-phosphate-dependent aminotransferase family.</text>
</comment>
<dbReference type="PANTHER" id="PTHR46383:SF1">
    <property type="entry name" value="ASPARTATE AMINOTRANSFERASE"/>
    <property type="match status" value="1"/>
</dbReference>
<comment type="cofactor">
    <cofactor evidence="1">
        <name>pyridoxal 5'-phosphate</name>
        <dbReference type="ChEBI" id="CHEBI:597326"/>
    </cofactor>
</comment>
<accession>A0A381XKN9</accession>
<dbReference type="AlphaFoldDB" id="A0A381XKN9"/>
<evidence type="ECO:0000256" key="3">
    <source>
        <dbReference type="ARBA" id="ARBA00022576"/>
    </source>
</evidence>
<dbReference type="InterPro" id="IPR050596">
    <property type="entry name" value="AspAT/PAT-like"/>
</dbReference>
<dbReference type="InterPro" id="IPR004839">
    <property type="entry name" value="Aminotransferase_I/II_large"/>
</dbReference>
<proteinExistence type="inferred from homology"/>
<dbReference type="GO" id="GO:0006520">
    <property type="term" value="P:amino acid metabolic process"/>
    <property type="evidence" value="ECO:0007669"/>
    <property type="project" value="InterPro"/>
</dbReference>
<dbReference type="PANTHER" id="PTHR46383">
    <property type="entry name" value="ASPARTATE AMINOTRANSFERASE"/>
    <property type="match status" value="1"/>
</dbReference>
<name>A0A381XKN9_9ZZZZ</name>
<sequence length="418" mass="47074">MPRKSKIIRDVPITGEALVMQEAIKNGFNNRRTQWCNFSQGQPEVSQFQNAPTRLSWITLETHDHESSPVAGSDELRDSIAEYYNRMYREDLDSRYKRENVSVAPGSRVALSRVLNALGDGKIGYRNPDCPLYQILLNSQEHRLKPVGLDARPDDNFCVEVGQLDNHVAKKKLNAFLLSNPCNPTGQAYSGVELKKLVTTSRKNRCVMIMDEVYSHYVFGMEGEGKARPLSVVPFVGNVDRDPILIVDGLGKGWRYPGWRLSWIVGPVKLIEAVNKVARYLDGGTSVPAQRLAVKALEESRTEQERSKGLEVFTEKRAILTEKFETFGMKFVEEPCGTFYVWADIRGLPKGLNNADKFFRRGLEEKLISIPGRYFNIKPGNKTAAAKQLKNWVRFSFAPSMTSLSMGVETLGAMIEDS</sequence>
<organism evidence="7">
    <name type="scientific">marine metagenome</name>
    <dbReference type="NCBI Taxonomy" id="408172"/>
    <lineage>
        <taxon>unclassified sequences</taxon>
        <taxon>metagenomes</taxon>
        <taxon>ecological metagenomes</taxon>
    </lineage>
</organism>
<evidence type="ECO:0000256" key="1">
    <source>
        <dbReference type="ARBA" id="ARBA00001933"/>
    </source>
</evidence>
<evidence type="ECO:0000259" key="6">
    <source>
        <dbReference type="Pfam" id="PF00155"/>
    </source>
</evidence>
<dbReference type="InterPro" id="IPR015424">
    <property type="entry name" value="PyrdxlP-dep_Trfase"/>
</dbReference>
<dbReference type="CDD" id="cd00609">
    <property type="entry name" value="AAT_like"/>
    <property type="match status" value="1"/>
</dbReference>
<dbReference type="SUPFAM" id="SSF53383">
    <property type="entry name" value="PLP-dependent transferases"/>
    <property type="match status" value="1"/>
</dbReference>
<gene>
    <name evidence="7" type="ORF">METZ01_LOCUS118152</name>
</gene>
<dbReference type="Pfam" id="PF00155">
    <property type="entry name" value="Aminotran_1_2"/>
    <property type="match status" value="1"/>
</dbReference>
<reference evidence="7" key="1">
    <citation type="submission" date="2018-05" db="EMBL/GenBank/DDBJ databases">
        <authorList>
            <person name="Lanie J.A."/>
            <person name="Ng W.-L."/>
            <person name="Kazmierczak K.M."/>
            <person name="Andrzejewski T.M."/>
            <person name="Davidsen T.M."/>
            <person name="Wayne K.J."/>
            <person name="Tettelin H."/>
            <person name="Glass J.I."/>
            <person name="Rusch D."/>
            <person name="Podicherti R."/>
            <person name="Tsui H.-C.T."/>
            <person name="Winkler M.E."/>
        </authorList>
    </citation>
    <scope>NUCLEOTIDE SEQUENCE</scope>
</reference>
<evidence type="ECO:0000256" key="5">
    <source>
        <dbReference type="ARBA" id="ARBA00022898"/>
    </source>
</evidence>
<evidence type="ECO:0000313" key="7">
    <source>
        <dbReference type="EMBL" id="SVA65298.1"/>
    </source>
</evidence>
<keyword evidence="4" id="KW-0808">Transferase</keyword>
<protein>
    <recommendedName>
        <fullName evidence="6">Aminotransferase class I/classII large domain-containing protein</fullName>
    </recommendedName>
</protein>
<dbReference type="InterPro" id="IPR015421">
    <property type="entry name" value="PyrdxlP-dep_Trfase_major"/>
</dbReference>
<dbReference type="EMBL" id="UINC01015522">
    <property type="protein sequence ID" value="SVA65298.1"/>
    <property type="molecule type" value="Genomic_DNA"/>
</dbReference>
<dbReference type="GO" id="GO:0008483">
    <property type="term" value="F:transaminase activity"/>
    <property type="evidence" value="ECO:0007669"/>
    <property type="project" value="UniProtKB-KW"/>
</dbReference>